<evidence type="ECO:0000313" key="4">
    <source>
        <dbReference type="Proteomes" id="UP000193467"/>
    </source>
</evidence>
<dbReference type="InterPro" id="IPR036397">
    <property type="entry name" value="RNaseH_sf"/>
</dbReference>
<dbReference type="PANTHER" id="PTHR12203">
    <property type="entry name" value="KDEL LYS-ASP-GLU-LEU CONTAINING - RELATED"/>
    <property type="match status" value="1"/>
</dbReference>
<feature type="region of interest" description="Disordered" evidence="1">
    <location>
        <begin position="481"/>
        <end position="518"/>
    </location>
</feature>
<dbReference type="Pfam" id="PF05686">
    <property type="entry name" value="Glyco_transf_90"/>
    <property type="match status" value="1"/>
</dbReference>
<dbReference type="GO" id="GO:0016740">
    <property type="term" value="F:transferase activity"/>
    <property type="evidence" value="ECO:0007669"/>
    <property type="project" value="UniProtKB-KW"/>
</dbReference>
<evidence type="ECO:0000256" key="1">
    <source>
        <dbReference type="SAM" id="MobiDB-lite"/>
    </source>
</evidence>
<dbReference type="SMART" id="SM00672">
    <property type="entry name" value="CAP10"/>
    <property type="match status" value="1"/>
</dbReference>
<comment type="caution">
    <text evidence="3">The sequence shown here is derived from an EMBL/GenBank/DDBJ whole genome shotgun (WGS) entry which is preliminary data.</text>
</comment>
<gene>
    <name evidence="3" type="ORF">BCR35DRAFT_323730</name>
</gene>
<organism evidence="3 4">
    <name type="scientific">Leucosporidium creatinivorum</name>
    <dbReference type="NCBI Taxonomy" id="106004"/>
    <lineage>
        <taxon>Eukaryota</taxon>
        <taxon>Fungi</taxon>
        <taxon>Dikarya</taxon>
        <taxon>Basidiomycota</taxon>
        <taxon>Pucciniomycotina</taxon>
        <taxon>Microbotryomycetes</taxon>
        <taxon>Leucosporidiales</taxon>
        <taxon>Leucosporidium</taxon>
    </lineage>
</organism>
<feature type="domain" description="Glycosyl transferase CAP10" evidence="2">
    <location>
        <begin position="771"/>
        <end position="1035"/>
    </location>
</feature>
<accession>A0A1Y2G3G4</accession>
<evidence type="ECO:0000259" key="2">
    <source>
        <dbReference type="SMART" id="SM00672"/>
    </source>
</evidence>
<dbReference type="InterPro" id="IPR051091">
    <property type="entry name" value="O-Glucosyltr/Glycosyltrsf_90"/>
</dbReference>
<feature type="compositionally biased region" description="Low complexity" evidence="1">
    <location>
        <begin position="484"/>
        <end position="500"/>
    </location>
</feature>
<dbReference type="Proteomes" id="UP000193467">
    <property type="component" value="Unassembled WGS sequence"/>
</dbReference>
<keyword evidence="4" id="KW-1185">Reference proteome</keyword>
<dbReference type="Gene3D" id="3.30.420.10">
    <property type="entry name" value="Ribonuclease H-like superfamily/Ribonuclease H"/>
    <property type="match status" value="1"/>
</dbReference>
<dbReference type="AlphaFoldDB" id="A0A1Y2G3G4"/>
<protein>
    <submittedName>
        <fullName evidence="3">Glycosyl transferase family 90-domain-containing protein</fullName>
    </submittedName>
</protein>
<keyword evidence="3" id="KW-0808">Transferase</keyword>
<name>A0A1Y2G3G4_9BASI</name>
<evidence type="ECO:0000313" key="3">
    <source>
        <dbReference type="EMBL" id="ORY90297.1"/>
    </source>
</evidence>
<feature type="compositionally biased region" description="Basic and acidic residues" evidence="1">
    <location>
        <begin position="502"/>
        <end position="514"/>
    </location>
</feature>
<proteinExistence type="predicted"/>
<dbReference type="InterPro" id="IPR048519">
    <property type="entry name" value="Gfd2/YDR514C-like_C"/>
</dbReference>
<dbReference type="Pfam" id="PF21762">
    <property type="entry name" value="DEDDh_C"/>
    <property type="match status" value="1"/>
</dbReference>
<dbReference type="PANTHER" id="PTHR12203:SF118">
    <property type="entry name" value="BETA-1,2-XYLOSYLTRANSFERASE 1"/>
    <property type="match status" value="1"/>
</dbReference>
<dbReference type="STRING" id="106004.A0A1Y2G3G4"/>
<reference evidence="3 4" key="1">
    <citation type="submission" date="2016-07" db="EMBL/GenBank/DDBJ databases">
        <title>Pervasive Adenine N6-methylation of Active Genes in Fungi.</title>
        <authorList>
            <consortium name="DOE Joint Genome Institute"/>
            <person name="Mondo S.J."/>
            <person name="Dannebaum R.O."/>
            <person name="Kuo R.C."/>
            <person name="Labutti K."/>
            <person name="Haridas S."/>
            <person name="Kuo A."/>
            <person name="Salamov A."/>
            <person name="Ahrendt S.R."/>
            <person name="Lipzen A."/>
            <person name="Sullivan W."/>
            <person name="Andreopoulos W.B."/>
            <person name="Clum A."/>
            <person name="Lindquist E."/>
            <person name="Daum C."/>
            <person name="Ramamoorthy G.K."/>
            <person name="Gryganskyi A."/>
            <person name="Culley D."/>
            <person name="Magnuson J.K."/>
            <person name="James T.Y."/>
            <person name="O'Malley M.A."/>
            <person name="Stajich J.E."/>
            <person name="Spatafora J.W."/>
            <person name="Visel A."/>
            <person name="Grigoriev I.V."/>
        </authorList>
    </citation>
    <scope>NUCLEOTIDE SEQUENCE [LARGE SCALE GENOMIC DNA]</scope>
    <source>
        <strain evidence="3 4">62-1032</strain>
    </source>
</reference>
<dbReference type="InParanoid" id="A0A1Y2G3G4"/>
<dbReference type="InterPro" id="IPR012337">
    <property type="entry name" value="RNaseH-like_sf"/>
</dbReference>
<dbReference type="OrthoDB" id="5953249at2759"/>
<dbReference type="InterPro" id="IPR006598">
    <property type="entry name" value="CAP10"/>
</dbReference>
<dbReference type="EMBL" id="MCGR01000004">
    <property type="protein sequence ID" value="ORY90297.1"/>
    <property type="molecule type" value="Genomic_DNA"/>
</dbReference>
<sequence length="1052" mass="118849">MSTEIYVPLKYVLFQWRNSITLKKDPLAKGWFKSQMTLPGLFAMLGSPLPLYEASVSHRALELFLSDEQCVVLRAGLASLMGPTRAANSWKADSNLPREKLSGWRRRTFANARELEQKMGELQLAEDATSTLGAYQELVRLRGIWSALQSKGKGSLLACDVETYEFNHDLLTEFGWSTLVNGKREDAHVVVAENASKRNGRWCPDARDHYDFGTTVTVPQATLHARLSKLITQLSTESPLFLVMHDPRSDITALNLLGIDTSSYYRQLHAFSSASPPTSGVFILDTQAIFCGWSRAKRKAKLELCCEELSVPTRRLHNAGNDAHYTLALLEAMLAKERDGSSHRSWASERRLCLIRTIHFAFDALPTPAMRIAIPTTDSSVGQPYSQRPAPRYRAHPILLLPLLLLGHLLISHAFPEDPNSTPDLSDSPSPLHRRLLSRLRARIQHTTAPSKHGFSERDGYFFYPEDAPQVAVHIPRGTRLHHVSPSSSHSSAQHLSHPPSHLHDNEGAFDKRSSSSLHGDQLHPITYLIQEAETKWNAMLERQSQTLEEAVEEYERRYKRPPPKGFDAWWEFATDNSVVLVDEYDQINDDIEPFLSFESPDLLQQIISIVKDGGGKMPQHSVWAIEVKDGEASILSMPTANAHRAYEYLGLIKRFAADLPDMLIPFSIEDGPSVLVSGEQRQRHVDYARAGRKLSAEQQEEHLGDHGFAASHWAETCKPNSPIRRLQAGLLAGQSPVQPSFVSTEHFEAADPCKHGLDTIQHGTTLTGGFTPGKLFPIISFSKTTMHSDILATPQDQWSMETGYDPLWEDKQQAKVLWRGATTGIWHSSGVLWKSSQRPRLVALTNDDYDRRTVLFADPSAGDAVRSFNAPTASINEYLFDIAFHPQPLQCSQFEGADETCAIMKGQLRFQDLPMQFHEQNRFKYMLDVDGNAWSGRFHRLMSTRSLIFKSTMYSEWWSKRVMPWYHYVPIKNDYSDLHHAATYFIGLPDGTGSHDHVAKRLGEQGKEWAENHWREEDMAAYQFRLYLELARAMYGVDGSHDFVLEDESMV</sequence>
<dbReference type="GO" id="GO:0003676">
    <property type="term" value="F:nucleic acid binding"/>
    <property type="evidence" value="ECO:0007669"/>
    <property type="project" value="InterPro"/>
</dbReference>
<dbReference type="SUPFAM" id="SSF53098">
    <property type="entry name" value="Ribonuclease H-like"/>
    <property type="match status" value="1"/>
</dbReference>